<keyword evidence="1" id="KW-0472">Membrane</keyword>
<sequence>MALQFYMISHLIMFLLYFQDNCFSFGLSMKGKYNNYSYLIRKIFHEWDFVKSEVFRFRPGKCFFFFFFL</sequence>
<name>A0A224Y4W9_9HEMI</name>
<keyword evidence="1" id="KW-1133">Transmembrane helix</keyword>
<organism evidence="2">
    <name type="scientific">Panstrongylus lignarius</name>
    <dbReference type="NCBI Taxonomy" id="156445"/>
    <lineage>
        <taxon>Eukaryota</taxon>
        <taxon>Metazoa</taxon>
        <taxon>Ecdysozoa</taxon>
        <taxon>Arthropoda</taxon>
        <taxon>Hexapoda</taxon>
        <taxon>Insecta</taxon>
        <taxon>Pterygota</taxon>
        <taxon>Neoptera</taxon>
        <taxon>Paraneoptera</taxon>
        <taxon>Hemiptera</taxon>
        <taxon>Heteroptera</taxon>
        <taxon>Panheteroptera</taxon>
        <taxon>Cimicomorpha</taxon>
        <taxon>Reduviidae</taxon>
        <taxon>Triatominae</taxon>
        <taxon>Panstrongylus</taxon>
    </lineage>
</organism>
<accession>A0A224Y4W9</accession>
<keyword evidence="1" id="KW-0812">Transmembrane</keyword>
<proteinExistence type="predicted"/>
<protein>
    <submittedName>
        <fullName evidence="2">Putative secreted protein</fullName>
    </submittedName>
</protein>
<evidence type="ECO:0000313" key="2">
    <source>
        <dbReference type="EMBL" id="JAW16220.1"/>
    </source>
</evidence>
<dbReference type="AlphaFoldDB" id="A0A224Y4W9"/>
<evidence type="ECO:0000256" key="1">
    <source>
        <dbReference type="SAM" id="Phobius"/>
    </source>
</evidence>
<feature type="transmembrane region" description="Helical" evidence="1">
    <location>
        <begin position="6"/>
        <end position="27"/>
    </location>
</feature>
<dbReference type="EMBL" id="GFTR01000206">
    <property type="protein sequence ID" value="JAW16220.1"/>
    <property type="molecule type" value="Transcribed_RNA"/>
</dbReference>
<reference evidence="2" key="1">
    <citation type="journal article" date="2018" name="PLoS Negl. Trop. Dis.">
        <title>An insight into the salivary gland and fat body transcriptome of Panstrongylus lignarius (Hemiptera: Heteroptera), the main vector of Chagas disease in Peru.</title>
        <authorList>
            <person name="Nevoa J.C."/>
            <person name="Mendes M.T."/>
            <person name="da Silva M.V."/>
            <person name="Soares S.C."/>
            <person name="Oliveira C.J.F."/>
            <person name="Ribeiro J.M.C."/>
        </authorList>
    </citation>
    <scope>NUCLEOTIDE SEQUENCE</scope>
</reference>